<dbReference type="Pfam" id="PF17517">
    <property type="entry name" value="IgGFc_binding"/>
    <property type="match status" value="1"/>
</dbReference>
<dbReference type="InterPro" id="IPR000884">
    <property type="entry name" value="TSP1_rpt"/>
</dbReference>
<accession>A0A9W2ZC98</accession>
<dbReference type="OrthoDB" id="6051778at2759"/>
<evidence type="ECO:0000256" key="2">
    <source>
        <dbReference type="SAM" id="SignalP"/>
    </source>
</evidence>
<evidence type="ECO:0000256" key="1">
    <source>
        <dbReference type="SAM" id="MobiDB-lite"/>
    </source>
</evidence>
<reference evidence="5" key="1">
    <citation type="submission" date="2025-08" db="UniProtKB">
        <authorList>
            <consortium name="RefSeq"/>
        </authorList>
    </citation>
    <scope>IDENTIFICATION</scope>
</reference>
<dbReference type="PROSITE" id="PS00018">
    <property type="entry name" value="EF_HAND_1"/>
    <property type="match status" value="1"/>
</dbReference>
<dbReference type="RefSeq" id="XP_055872657.1">
    <property type="nucleotide sequence ID" value="XM_056016682.1"/>
</dbReference>
<protein>
    <submittedName>
        <fullName evidence="5">Uncharacterized protein LOC106064769 isoform X1</fullName>
    </submittedName>
</protein>
<evidence type="ECO:0000313" key="5">
    <source>
        <dbReference type="RefSeq" id="XP_055872657.1"/>
    </source>
</evidence>
<sequence>MFLLSLIPVLVCVSHARVREAHPEINSTMGTQFLFAIPDLLHANGMAYLYIFCVVNPLTLVSVFTYGPNFNTTVVRLQVIKNDFTVYSIDVPKGISPIGKKTTYEVAAGVALGLYIVLHANPPNVAVITMIPLSSWGREYFAMTLMSTPTIIVTTNNDNRINVLLKITTAVGSDKPSSSEIHYGNEVYTNGDSLKINLQQKESFSVSMCNPADKFGSLLGTRIMAKEPVGVISGSCLSETLSVTCNNDREIISTSQDMAVENIPPTEYYGTEFIMFIIPNRIAQGEITAFASNDITNVTLAGEKGARGENFFLAKQGDVHIIRYNSIRLITSTRPIMMLFTLVSACVSTSAAASQDIGEAALTLVVPMRLYFFIYLFRVPEHLFTNPVAVLIYRKIALSNITMDGEPISRLSHTTQVTGNDKWQISYYRIESTVTHVCQAHETLAFGLYVYGLSPSYAYMFPVGYRTQVINPKNKSCVITIPVPDDLIDNDCDGRIDEEEYDFQDDDFDSKIDEDIFIKLVNGQWGRWSEWQCSNHCNQTSKERRRNCDNPPPSNGGSQCTGKSFERQPHNCYEETLCPSNCPSQKWFEDCAKSCYKCLGDCDKFTGRCLSDTCQAGYFGSRTGCTQECDELTFGPNCNGSCEEKCGGPCRNKITGDCPHNDFKTLSVVLLVSTLICLFCFCQPSQKHHHEGEDSSSSYSFSTSETSPTDIHEMEEGHPPDKERAAPHSHRHHRHHHKARHLHPKAGRITRKILSVTKLKSKNTAV</sequence>
<dbReference type="AlphaFoldDB" id="A0A9W2ZC98"/>
<name>A0A9W2ZC98_BIOGL</name>
<organism evidence="4 5">
    <name type="scientific">Biomphalaria glabrata</name>
    <name type="common">Bloodfluke planorb</name>
    <name type="synonym">Freshwater snail</name>
    <dbReference type="NCBI Taxonomy" id="6526"/>
    <lineage>
        <taxon>Eukaryota</taxon>
        <taxon>Metazoa</taxon>
        <taxon>Spiralia</taxon>
        <taxon>Lophotrochozoa</taxon>
        <taxon>Mollusca</taxon>
        <taxon>Gastropoda</taxon>
        <taxon>Heterobranchia</taxon>
        <taxon>Euthyneura</taxon>
        <taxon>Panpulmonata</taxon>
        <taxon>Hygrophila</taxon>
        <taxon>Lymnaeoidea</taxon>
        <taxon>Planorbidae</taxon>
        <taxon>Biomphalaria</taxon>
    </lineage>
</organism>
<keyword evidence="2" id="KW-0732">Signal</keyword>
<feature type="compositionally biased region" description="Basic residues" evidence="1">
    <location>
        <begin position="727"/>
        <end position="745"/>
    </location>
</feature>
<evidence type="ECO:0000313" key="4">
    <source>
        <dbReference type="Proteomes" id="UP001165740"/>
    </source>
</evidence>
<feature type="compositionally biased region" description="Basic and acidic residues" evidence="1">
    <location>
        <begin position="710"/>
        <end position="726"/>
    </location>
</feature>
<feature type="chain" id="PRO_5040903241" evidence="2">
    <location>
        <begin position="17"/>
        <end position="766"/>
    </location>
</feature>
<dbReference type="PANTHER" id="PTHR46534:SF1">
    <property type="entry name" value="IGGFC-BINDING PROTEIN N-TERMINAL DOMAIN-CONTAINING PROTEIN"/>
    <property type="match status" value="1"/>
</dbReference>
<keyword evidence="4" id="KW-1185">Reference proteome</keyword>
<gene>
    <name evidence="5" type="primary">LOC106064769</name>
</gene>
<feature type="compositionally biased region" description="Low complexity" evidence="1">
    <location>
        <begin position="695"/>
        <end position="709"/>
    </location>
</feature>
<feature type="region of interest" description="Disordered" evidence="1">
    <location>
        <begin position="690"/>
        <end position="745"/>
    </location>
</feature>
<dbReference type="Gene3D" id="2.20.100.10">
    <property type="entry name" value="Thrombospondin type-1 (TSP1) repeat"/>
    <property type="match status" value="1"/>
</dbReference>
<feature type="domain" description="IgGFc-binding protein N-terminal" evidence="3">
    <location>
        <begin position="130"/>
        <end position="452"/>
    </location>
</feature>
<dbReference type="Proteomes" id="UP001165740">
    <property type="component" value="Chromosome 18"/>
</dbReference>
<dbReference type="SMART" id="SM00209">
    <property type="entry name" value="TSP1"/>
    <property type="match status" value="1"/>
</dbReference>
<feature type="region of interest" description="Disordered" evidence="1">
    <location>
        <begin position="541"/>
        <end position="562"/>
    </location>
</feature>
<dbReference type="PANTHER" id="PTHR46534">
    <property type="entry name" value="IGGFC_BINDING DOMAIN-CONTAINING PROTEIN"/>
    <property type="match status" value="1"/>
</dbReference>
<dbReference type="InterPro" id="IPR036383">
    <property type="entry name" value="TSP1_rpt_sf"/>
</dbReference>
<dbReference type="GeneID" id="106064769"/>
<evidence type="ECO:0000259" key="3">
    <source>
        <dbReference type="Pfam" id="PF17517"/>
    </source>
</evidence>
<dbReference type="InterPro" id="IPR018247">
    <property type="entry name" value="EF_Hand_1_Ca_BS"/>
</dbReference>
<dbReference type="PROSITE" id="PS50092">
    <property type="entry name" value="TSP1"/>
    <property type="match status" value="1"/>
</dbReference>
<feature type="signal peptide" evidence="2">
    <location>
        <begin position="1"/>
        <end position="16"/>
    </location>
</feature>
<proteinExistence type="predicted"/>
<dbReference type="SUPFAM" id="SSF82895">
    <property type="entry name" value="TSP-1 type 1 repeat"/>
    <property type="match status" value="1"/>
</dbReference>
<dbReference type="InterPro" id="IPR035234">
    <property type="entry name" value="IgGFc-bd_N"/>
</dbReference>